<dbReference type="RefSeq" id="WP_187760355.1">
    <property type="nucleotide sequence ID" value="NZ_CP061038.1"/>
</dbReference>
<dbReference type="EMBL" id="CP061038">
    <property type="protein sequence ID" value="QNQ08024.1"/>
    <property type="molecule type" value="Genomic_DNA"/>
</dbReference>
<evidence type="ECO:0000313" key="2">
    <source>
        <dbReference type="EMBL" id="QNQ08024.1"/>
    </source>
</evidence>
<accession>A0A7H0LEC1</accession>
<feature type="chain" id="PRO_5028837178" evidence="1">
    <location>
        <begin position="25"/>
        <end position="229"/>
    </location>
</feature>
<organism evidence="2 3">
    <name type="scientific">Sphingomonas alpina</name>
    <dbReference type="NCBI Taxonomy" id="653931"/>
    <lineage>
        <taxon>Bacteria</taxon>
        <taxon>Pseudomonadati</taxon>
        <taxon>Pseudomonadota</taxon>
        <taxon>Alphaproteobacteria</taxon>
        <taxon>Sphingomonadales</taxon>
        <taxon>Sphingomonadaceae</taxon>
        <taxon>Sphingomonas</taxon>
    </lineage>
</organism>
<evidence type="ECO:0000313" key="3">
    <source>
        <dbReference type="Proteomes" id="UP000516148"/>
    </source>
</evidence>
<feature type="signal peptide" evidence="1">
    <location>
        <begin position="1"/>
        <end position="24"/>
    </location>
</feature>
<dbReference type="KEGG" id="spap:H3Z74_14695"/>
<gene>
    <name evidence="2" type="ORF">H3Z74_14695</name>
</gene>
<keyword evidence="1" id="KW-0732">Signal</keyword>
<dbReference type="Proteomes" id="UP000516148">
    <property type="component" value="Chromosome"/>
</dbReference>
<sequence length="229" mass="25382">MTVVRILVAAFMATGTLAAAPASAQFFMASRDFSGAPVRGDEPGIGIDLPGATDAELRASLVWSLRAALNISALQCQFEPTLLTVPNYNAMLRDHRDELKTTYDTLAKYFIRINKAKGPKAGQLALDQFGTRIYGSFSTASAQFGFCQTAALVGREAIFAPRGSLHEVASNRMRSLRNSLIPYGEQRFPRGMRFDRRMILPRLDAICWTKQGIWNPKKCGPDVQWVTRY</sequence>
<protein>
    <submittedName>
        <fullName evidence="2">Uncharacterized protein</fullName>
    </submittedName>
</protein>
<name>A0A7H0LEC1_9SPHN</name>
<reference evidence="2 3" key="1">
    <citation type="submission" date="2020-09" db="EMBL/GenBank/DDBJ databases">
        <title>Sphingomonas sp., a new species isolated from pork steak.</title>
        <authorList>
            <person name="Heidler von Heilborn D."/>
        </authorList>
    </citation>
    <scope>NUCLEOTIDE SEQUENCE [LARGE SCALE GENOMIC DNA]</scope>
    <source>
        <strain evidence="3">S8-3T</strain>
    </source>
</reference>
<dbReference type="AlphaFoldDB" id="A0A7H0LEC1"/>
<keyword evidence="3" id="KW-1185">Reference proteome</keyword>
<evidence type="ECO:0000256" key="1">
    <source>
        <dbReference type="SAM" id="SignalP"/>
    </source>
</evidence>
<proteinExistence type="predicted"/>